<dbReference type="EMBL" id="JAHRIO010046154">
    <property type="protein sequence ID" value="MEQ2173489.1"/>
    <property type="molecule type" value="Genomic_DNA"/>
</dbReference>
<comment type="caution">
    <text evidence="2">The sequence shown here is derived from an EMBL/GenBank/DDBJ whole genome shotgun (WGS) entry which is preliminary data.</text>
</comment>
<dbReference type="PANTHER" id="PTHR46791:SF13">
    <property type="entry name" value="CLR5 DOMAIN-CONTAINING PROTEIN"/>
    <property type="match status" value="1"/>
</dbReference>
<reference evidence="2 3" key="1">
    <citation type="submission" date="2021-06" db="EMBL/GenBank/DDBJ databases">
        <authorList>
            <person name="Palmer J.M."/>
        </authorList>
    </citation>
    <scope>NUCLEOTIDE SEQUENCE [LARGE SCALE GENOMIC DNA]</scope>
    <source>
        <strain evidence="2 3">GA_2019</strain>
        <tissue evidence="2">Muscle</tissue>
    </source>
</reference>
<evidence type="ECO:0000259" key="1">
    <source>
        <dbReference type="Pfam" id="PF24764"/>
    </source>
</evidence>
<evidence type="ECO:0000313" key="3">
    <source>
        <dbReference type="Proteomes" id="UP001476798"/>
    </source>
</evidence>
<name>A0ABV0NRM9_9TELE</name>
<dbReference type="InterPro" id="IPR012337">
    <property type="entry name" value="RNaseH-like_sf"/>
</dbReference>
<dbReference type="InterPro" id="IPR036397">
    <property type="entry name" value="RNaseH_sf"/>
</dbReference>
<proteinExistence type="predicted"/>
<sequence length="278" mass="32679">MDYKQIEEYFRCGLTNDEILALLAEVHGVILSKRTLERILKKKKLWRRKDKTDVSVVAAFIRQQLETSGQCHGYRWMHQKCWMNGLVRDRETVRVLLRLLDGEGVDIRSRNRLRRRIYYSRGPNYVWHMDGFDKLKPFGIGINGCIDGFSTRLIWLEAYKTNNDPRVIAGYFMDAVIKAEGCPERLRVDLGTENVNAADMQRYLHLTEDQPESVNVIFGPSTGNQRIERWWLILRSECIQFWMDLFDKLKADGHFSDNFLDKALIQFCFLHIVQVSLI</sequence>
<dbReference type="Gene3D" id="3.30.420.10">
    <property type="entry name" value="Ribonuclease H-like superfamily/Ribonuclease H"/>
    <property type="match status" value="1"/>
</dbReference>
<accession>A0ABV0NRM9</accession>
<keyword evidence="3" id="KW-1185">Reference proteome</keyword>
<evidence type="ECO:0000313" key="2">
    <source>
        <dbReference type="EMBL" id="MEQ2173489.1"/>
    </source>
</evidence>
<gene>
    <name evidence="2" type="ORF">GOODEAATRI_032600</name>
</gene>
<protein>
    <recommendedName>
        <fullName evidence="1">Integrase core domain-containing protein</fullName>
    </recommendedName>
</protein>
<dbReference type="Proteomes" id="UP001476798">
    <property type="component" value="Unassembled WGS sequence"/>
</dbReference>
<dbReference type="PANTHER" id="PTHR46791">
    <property type="entry name" value="EXPRESSED PROTEIN"/>
    <property type="match status" value="1"/>
</dbReference>
<dbReference type="InterPro" id="IPR058913">
    <property type="entry name" value="Integrase_dom_put"/>
</dbReference>
<feature type="domain" description="Integrase core" evidence="1">
    <location>
        <begin position="117"/>
        <end position="274"/>
    </location>
</feature>
<dbReference type="Pfam" id="PF24764">
    <property type="entry name" value="rva_4"/>
    <property type="match status" value="1"/>
</dbReference>
<dbReference type="SUPFAM" id="SSF53098">
    <property type="entry name" value="Ribonuclease H-like"/>
    <property type="match status" value="1"/>
</dbReference>
<organism evidence="2 3">
    <name type="scientific">Goodea atripinnis</name>
    <dbReference type="NCBI Taxonomy" id="208336"/>
    <lineage>
        <taxon>Eukaryota</taxon>
        <taxon>Metazoa</taxon>
        <taxon>Chordata</taxon>
        <taxon>Craniata</taxon>
        <taxon>Vertebrata</taxon>
        <taxon>Euteleostomi</taxon>
        <taxon>Actinopterygii</taxon>
        <taxon>Neopterygii</taxon>
        <taxon>Teleostei</taxon>
        <taxon>Neoteleostei</taxon>
        <taxon>Acanthomorphata</taxon>
        <taxon>Ovalentaria</taxon>
        <taxon>Atherinomorphae</taxon>
        <taxon>Cyprinodontiformes</taxon>
        <taxon>Goodeidae</taxon>
        <taxon>Goodea</taxon>
    </lineage>
</organism>